<dbReference type="EMBL" id="BAAAMN010000049">
    <property type="protein sequence ID" value="GAA2042366.1"/>
    <property type="molecule type" value="Genomic_DNA"/>
</dbReference>
<evidence type="ECO:0000313" key="4">
    <source>
        <dbReference type="EMBL" id="GAA2042366.1"/>
    </source>
</evidence>
<dbReference type="InterPro" id="IPR000825">
    <property type="entry name" value="SUF_FeS_clus_asmbl_SufBD_core"/>
</dbReference>
<sequence>MANTDATTLEDGPDLLIPGMGEEGENLVVKQADEQTAEAEEQKFGTSRADRKTSFDLADFPVLTGEEEDWRFTPLHRLAGLHLPEGDDNLLTGPAPTVNVTEHEGVSLETVARDDKRLGSFMVPDDRTSAAAWASFKEATVVTIADNVELEEPITISVEGNSTEPAAQHIHVAIGANSKVNLVINQTGNAVVNQNMEFAVGQGANANVTSIQAWDDDAVHVGSQQASLGKDSTFKHVVITYGGSLVRLTPITRFAGDGATTNMYGLYFADAGQHLEHRIFIDHSTDNCTSDALYKGALQGQGARTVWVGDVLIRSNTQGTDSFEKNENLLLSEGAQADSIPNLEIETGIIDSGGHASSVGRFDESQLFYLMARGIPEPLARKLIVRGFLNEVIQRIGIEDVEQSVTDVMEDEIAGLEF</sequence>
<evidence type="ECO:0000256" key="1">
    <source>
        <dbReference type="ARBA" id="ARBA00043967"/>
    </source>
</evidence>
<feature type="domain" description="SUF system FeS cluster assembly SufBD core" evidence="3">
    <location>
        <begin position="164"/>
        <end position="388"/>
    </location>
</feature>
<evidence type="ECO:0000259" key="3">
    <source>
        <dbReference type="Pfam" id="PF01458"/>
    </source>
</evidence>
<dbReference type="NCBIfam" id="TIGR01981">
    <property type="entry name" value="sufD"/>
    <property type="match status" value="1"/>
</dbReference>
<protein>
    <submittedName>
        <fullName evidence="4">Fe-S cluster assembly protein SufD</fullName>
    </submittedName>
</protein>
<organism evidence="4 5">
    <name type="scientific">Yaniella flava</name>
    <dbReference type="NCBI Taxonomy" id="287930"/>
    <lineage>
        <taxon>Bacteria</taxon>
        <taxon>Bacillati</taxon>
        <taxon>Actinomycetota</taxon>
        <taxon>Actinomycetes</taxon>
        <taxon>Micrococcales</taxon>
        <taxon>Micrococcaceae</taxon>
        <taxon>Yaniella</taxon>
    </lineage>
</organism>
<comment type="similarity">
    <text evidence="1">Belongs to the iron-sulfur cluster assembly SufBD family.</text>
</comment>
<feature type="region of interest" description="Disordered" evidence="2">
    <location>
        <begin position="1"/>
        <end position="20"/>
    </location>
</feature>
<dbReference type="PANTHER" id="PTHR43575">
    <property type="entry name" value="PROTEIN ABCI7, CHLOROPLASTIC"/>
    <property type="match status" value="1"/>
</dbReference>
<name>A0ABN2UYB2_9MICC</name>
<evidence type="ECO:0000256" key="2">
    <source>
        <dbReference type="SAM" id="MobiDB-lite"/>
    </source>
</evidence>
<proteinExistence type="inferred from homology"/>
<dbReference type="PANTHER" id="PTHR43575:SF1">
    <property type="entry name" value="PROTEIN ABCI7, CHLOROPLASTIC"/>
    <property type="match status" value="1"/>
</dbReference>
<dbReference type="Proteomes" id="UP001501461">
    <property type="component" value="Unassembled WGS sequence"/>
</dbReference>
<accession>A0ABN2UYB2</accession>
<evidence type="ECO:0000313" key="5">
    <source>
        <dbReference type="Proteomes" id="UP001501461"/>
    </source>
</evidence>
<gene>
    <name evidence="4" type="primary">sufD</name>
    <name evidence="4" type="ORF">GCM10009720_23720</name>
</gene>
<dbReference type="Pfam" id="PF01458">
    <property type="entry name" value="SUFBD_core"/>
    <property type="match status" value="1"/>
</dbReference>
<dbReference type="SUPFAM" id="SSF101960">
    <property type="entry name" value="Stabilizer of iron transporter SufD"/>
    <property type="match status" value="1"/>
</dbReference>
<reference evidence="4 5" key="1">
    <citation type="journal article" date="2019" name="Int. J. Syst. Evol. Microbiol.">
        <title>The Global Catalogue of Microorganisms (GCM) 10K type strain sequencing project: providing services to taxonomists for standard genome sequencing and annotation.</title>
        <authorList>
            <consortium name="The Broad Institute Genomics Platform"/>
            <consortium name="The Broad Institute Genome Sequencing Center for Infectious Disease"/>
            <person name="Wu L."/>
            <person name="Ma J."/>
        </authorList>
    </citation>
    <scope>NUCLEOTIDE SEQUENCE [LARGE SCALE GENOMIC DNA]</scope>
    <source>
        <strain evidence="4 5">JCM 13595</strain>
    </source>
</reference>
<dbReference type="InterPro" id="IPR011542">
    <property type="entry name" value="SUF_FeS_clus_asmbl_SufD"/>
</dbReference>
<comment type="caution">
    <text evidence="4">The sequence shown here is derived from an EMBL/GenBank/DDBJ whole genome shotgun (WGS) entry which is preliminary data.</text>
</comment>
<dbReference type="InterPro" id="IPR037284">
    <property type="entry name" value="SUF_FeS_clus_asmbl_SufBD_sf"/>
</dbReference>
<keyword evidence="5" id="KW-1185">Reference proteome</keyword>
<dbReference type="InterPro" id="IPR055346">
    <property type="entry name" value="Fe-S_cluster_assembly_SufBD"/>
</dbReference>